<feature type="region of interest" description="Disordered" evidence="1">
    <location>
        <begin position="103"/>
        <end position="204"/>
    </location>
</feature>
<reference evidence="2 3" key="1">
    <citation type="submission" date="2020-07" db="EMBL/GenBank/DDBJ databases">
        <title>Comparative genomics of pyrophilous fungi reveals a link between fire events and developmental genes.</title>
        <authorList>
            <consortium name="DOE Joint Genome Institute"/>
            <person name="Steindorff A.S."/>
            <person name="Carver A."/>
            <person name="Calhoun S."/>
            <person name="Stillman K."/>
            <person name="Liu H."/>
            <person name="Lipzen A."/>
            <person name="Pangilinan J."/>
            <person name="Labutti K."/>
            <person name="Bruns T.D."/>
            <person name="Grigoriev I.V."/>
        </authorList>
    </citation>
    <scope>NUCLEOTIDE SEQUENCE [LARGE SCALE GENOMIC DNA]</scope>
    <source>
        <strain evidence="2 3">CBS 144469</strain>
    </source>
</reference>
<comment type="caution">
    <text evidence="2">The sequence shown here is derived from an EMBL/GenBank/DDBJ whole genome shotgun (WGS) entry which is preliminary data.</text>
</comment>
<feature type="compositionally biased region" description="Acidic residues" evidence="1">
    <location>
        <begin position="1"/>
        <end position="10"/>
    </location>
</feature>
<evidence type="ECO:0000313" key="2">
    <source>
        <dbReference type="EMBL" id="KAF6761532.1"/>
    </source>
</evidence>
<feature type="region of interest" description="Disordered" evidence="1">
    <location>
        <begin position="225"/>
        <end position="244"/>
    </location>
</feature>
<proteinExistence type="predicted"/>
<organism evidence="2 3">
    <name type="scientific">Ephemerocybe angulata</name>
    <dbReference type="NCBI Taxonomy" id="980116"/>
    <lineage>
        <taxon>Eukaryota</taxon>
        <taxon>Fungi</taxon>
        <taxon>Dikarya</taxon>
        <taxon>Basidiomycota</taxon>
        <taxon>Agaricomycotina</taxon>
        <taxon>Agaricomycetes</taxon>
        <taxon>Agaricomycetidae</taxon>
        <taxon>Agaricales</taxon>
        <taxon>Agaricineae</taxon>
        <taxon>Psathyrellaceae</taxon>
        <taxon>Ephemerocybe</taxon>
    </lineage>
</organism>
<evidence type="ECO:0000256" key="1">
    <source>
        <dbReference type="SAM" id="MobiDB-lite"/>
    </source>
</evidence>
<protein>
    <submittedName>
        <fullName evidence="2">Uncharacterized protein</fullName>
    </submittedName>
</protein>
<dbReference type="Proteomes" id="UP000521943">
    <property type="component" value="Unassembled WGS sequence"/>
</dbReference>
<dbReference type="EMBL" id="JACGCI010000009">
    <property type="protein sequence ID" value="KAF6761532.1"/>
    <property type="molecule type" value="Genomic_DNA"/>
</dbReference>
<feature type="compositionally biased region" description="Low complexity" evidence="1">
    <location>
        <begin position="31"/>
        <end position="42"/>
    </location>
</feature>
<feature type="compositionally biased region" description="Basic and acidic residues" evidence="1">
    <location>
        <begin position="103"/>
        <end position="122"/>
    </location>
</feature>
<feature type="region of interest" description="Disordered" evidence="1">
    <location>
        <begin position="276"/>
        <end position="378"/>
    </location>
</feature>
<dbReference type="OrthoDB" id="3364905at2759"/>
<name>A0A8H6IC26_9AGAR</name>
<dbReference type="AlphaFoldDB" id="A0A8H6IC26"/>
<sequence>MPHYADDDELFSSPHFHPARGSPSRQPVGTRRSSASLRGASSLANDFNDDAAAAPANGRHHSLAHELAVALMPEPSAGSKLLAEEFGIEFDEGAEGIDEDVEQHLQQRGDRDQSHISEHSELDAQSFAAPSDPRPSFADELGGGHDALDAAYAGESSESALAGGLSDDAVDEAHMGGNGGDLDPVFDSPSISRTRPRQKTPEKDAMDVLSENVQFTDNFLAQLRTLDTEPGTSSSQQPKLERLASDVIRRMNESVRDRESQVRVLLECEREFRKIGGEVGGSDVLGQLEELEEVEQLSDDPADPVTSPTPNSSSPPQQHYQPRSLHTLLEEEQPSRRPGSHRRQSSYANDWELDPERSHLGDYEDSEPSTSPIRTSFAPPPILTGAPTPAKLVPQLTHIRSFTSSTISSLSSISEHAQVNGVATADAGRKIRSLKNKLGSWKTEWESAERSRAKIERWEAGILDTEGPETLPTSVPSTPTRIASRRVDGRKLVQEQLQAFELALADAALKTQAIMAR</sequence>
<gene>
    <name evidence="2" type="ORF">DFP72DRAFT_624423</name>
</gene>
<evidence type="ECO:0000313" key="3">
    <source>
        <dbReference type="Proteomes" id="UP000521943"/>
    </source>
</evidence>
<feature type="region of interest" description="Disordered" evidence="1">
    <location>
        <begin position="1"/>
        <end position="42"/>
    </location>
</feature>
<accession>A0A8H6IC26</accession>
<keyword evidence="3" id="KW-1185">Reference proteome</keyword>
<feature type="compositionally biased region" description="Acidic residues" evidence="1">
    <location>
        <begin position="289"/>
        <end position="302"/>
    </location>
</feature>
<feature type="compositionally biased region" description="Low complexity" evidence="1">
    <location>
        <begin position="306"/>
        <end position="316"/>
    </location>
</feature>